<keyword evidence="1" id="KW-1133">Transmembrane helix</keyword>
<keyword evidence="1" id="KW-0812">Transmembrane</keyword>
<sequence length="270" mass="31993">MRIITIALLAIPGFFILILTIASFDYFYYPVISFKAENAAEASLEEKYNIDFVIDESTYSKPLGEDFGYYHIIAHPKKNPDLEVAVSVDEDMEPFNDTYLEMHWREELKTRFGLLYEELYGTVEKYSYMVNVSFSEEIKAAYNHNDTYEEILQKEANGIGNIIFANVLLESPDQMDDQLEKAYKMIQHFKKQNLNYFNIEIVYFNENLKKQRKKKDSKLTYNEFLFKHLDERAVRFYFSYDSEDEESIKELNQLKSPADLEQYLKEIRGN</sequence>
<reference evidence="2 3" key="1">
    <citation type="journal article" date="2017" name="Int. J. Syst. Evol. Microbiol.">
        <title>Solibacillus kalamii sp. nov., isolated from a high-efficiency particulate arrestance filter system used in the International Space Station.</title>
        <authorList>
            <person name="Checinska Sielaff A."/>
            <person name="Kumar R.M."/>
            <person name="Pal D."/>
            <person name="Mayilraj S."/>
            <person name="Venkateswaran K."/>
        </authorList>
    </citation>
    <scope>NUCLEOTIDE SEQUENCE [LARGE SCALE GENOMIC DNA]</scope>
    <source>
        <strain evidence="2 3">ISSFR-015</strain>
    </source>
</reference>
<dbReference type="RefSeq" id="WP_087615735.1">
    <property type="nucleotide sequence ID" value="NZ_JAFBEY010000002.1"/>
</dbReference>
<feature type="transmembrane region" description="Helical" evidence="1">
    <location>
        <begin position="7"/>
        <end position="29"/>
    </location>
</feature>
<evidence type="ECO:0000256" key="1">
    <source>
        <dbReference type="SAM" id="Phobius"/>
    </source>
</evidence>
<organism evidence="2 3">
    <name type="scientific">Solibacillus kalamii</name>
    <dbReference type="NCBI Taxonomy" id="1748298"/>
    <lineage>
        <taxon>Bacteria</taxon>
        <taxon>Bacillati</taxon>
        <taxon>Bacillota</taxon>
        <taxon>Bacilli</taxon>
        <taxon>Bacillales</taxon>
        <taxon>Caryophanaceae</taxon>
        <taxon>Solibacillus</taxon>
    </lineage>
</organism>
<gene>
    <name evidence="2" type="ORF">CBM15_03415</name>
</gene>
<keyword evidence="1" id="KW-0472">Membrane</keyword>
<name>A0ABX3ZMK9_9BACL</name>
<dbReference type="EMBL" id="NHNT01000001">
    <property type="protein sequence ID" value="OUZ40939.1"/>
    <property type="molecule type" value="Genomic_DNA"/>
</dbReference>
<evidence type="ECO:0000313" key="2">
    <source>
        <dbReference type="EMBL" id="OUZ40939.1"/>
    </source>
</evidence>
<comment type="caution">
    <text evidence="2">The sequence shown here is derived from an EMBL/GenBank/DDBJ whole genome shotgun (WGS) entry which is preliminary data.</text>
</comment>
<proteinExistence type="predicted"/>
<protein>
    <submittedName>
        <fullName evidence="2">Murein transglycosylase</fullName>
    </submittedName>
</protein>
<keyword evidence="3" id="KW-1185">Reference proteome</keyword>
<accession>A0ABX3ZMK9</accession>
<dbReference type="Proteomes" id="UP000196594">
    <property type="component" value="Unassembled WGS sequence"/>
</dbReference>
<evidence type="ECO:0000313" key="3">
    <source>
        <dbReference type="Proteomes" id="UP000196594"/>
    </source>
</evidence>